<keyword evidence="2" id="KW-0812">Transmembrane</keyword>
<protein>
    <recommendedName>
        <fullName evidence="5">Prepilin-type N-terminal cleavage/methylation domain-containing protein</fullName>
    </recommendedName>
</protein>
<feature type="compositionally biased region" description="Basic and acidic residues" evidence="1">
    <location>
        <begin position="33"/>
        <end position="44"/>
    </location>
</feature>
<evidence type="ECO:0000313" key="3">
    <source>
        <dbReference type="EMBL" id="KAF0135062.1"/>
    </source>
</evidence>
<organism evidence="3 4">
    <name type="scientific">Candidatus Saganbacteria bacterium</name>
    <dbReference type="NCBI Taxonomy" id="2575572"/>
    <lineage>
        <taxon>Bacteria</taxon>
        <taxon>Bacillati</taxon>
        <taxon>Saganbacteria</taxon>
    </lineage>
</organism>
<dbReference type="Proteomes" id="UP000488506">
    <property type="component" value="Unassembled WGS sequence"/>
</dbReference>
<keyword evidence="2" id="KW-0472">Membrane</keyword>
<comment type="caution">
    <text evidence="3">The sequence shown here is derived from an EMBL/GenBank/DDBJ whole genome shotgun (WGS) entry which is preliminary data.</text>
</comment>
<feature type="region of interest" description="Disordered" evidence="1">
    <location>
        <begin position="23"/>
        <end position="44"/>
    </location>
</feature>
<evidence type="ECO:0000256" key="1">
    <source>
        <dbReference type="SAM" id="MobiDB-lite"/>
    </source>
</evidence>
<sequence length="147" mass="16856">MHKYLCVMPDLIGHPDQEIDSRWSLPRATTRGGNDKKDGNDTSQRRQRGFTIIESLISIMLILILSSAFVLYFKSASAMHKRSLRFANSINYAQFIMEELRSQPFDSLAGKNITNGKIVIRDISSDLKEIILYIDKPAFEIYTLRAR</sequence>
<evidence type="ECO:0000313" key="4">
    <source>
        <dbReference type="Proteomes" id="UP000488506"/>
    </source>
</evidence>
<gene>
    <name evidence="3" type="ORF">FD145_200</name>
</gene>
<evidence type="ECO:0000256" key="2">
    <source>
        <dbReference type="SAM" id="Phobius"/>
    </source>
</evidence>
<reference evidence="3 4" key="1">
    <citation type="submission" date="2019-12" db="EMBL/GenBank/DDBJ databases">
        <authorList>
            <person name="Wolfe R."/>
            <person name="Danczak R."/>
            <person name="Wilkins M."/>
        </authorList>
    </citation>
    <scope>NUCLEOTIDE SEQUENCE [LARGE SCALE GENOMIC DNA]</scope>
    <source>
        <strain evidence="3">X2_MaxBin.013</strain>
    </source>
</reference>
<dbReference type="EMBL" id="WPAF01000002">
    <property type="protein sequence ID" value="KAF0135062.1"/>
    <property type="molecule type" value="Genomic_DNA"/>
</dbReference>
<name>A0A833NZ31_UNCSA</name>
<dbReference type="Pfam" id="PF07963">
    <property type="entry name" value="N_methyl"/>
    <property type="match status" value="1"/>
</dbReference>
<dbReference type="NCBIfam" id="TIGR02532">
    <property type="entry name" value="IV_pilin_GFxxxE"/>
    <property type="match status" value="1"/>
</dbReference>
<evidence type="ECO:0008006" key="5">
    <source>
        <dbReference type="Google" id="ProtNLM"/>
    </source>
</evidence>
<accession>A0A833NZ31</accession>
<dbReference type="AlphaFoldDB" id="A0A833NZ31"/>
<dbReference type="InterPro" id="IPR012902">
    <property type="entry name" value="N_methyl_site"/>
</dbReference>
<feature type="transmembrane region" description="Helical" evidence="2">
    <location>
        <begin position="50"/>
        <end position="73"/>
    </location>
</feature>
<proteinExistence type="predicted"/>
<keyword evidence="2" id="KW-1133">Transmembrane helix</keyword>